<organism evidence="4 5">
    <name type="scientific">Piscinibacterium candidicorallinum</name>
    <dbReference type="NCBI Taxonomy" id="1793872"/>
    <lineage>
        <taxon>Bacteria</taxon>
        <taxon>Pseudomonadati</taxon>
        <taxon>Pseudomonadota</taxon>
        <taxon>Betaproteobacteria</taxon>
        <taxon>Burkholderiales</taxon>
        <taxon>Piscinibacterium</taxon>
    </lineage>
</organism>
<dbReference type="InterPro" id="IPR050570">
    <property type="entry name" value="Cell_wall_metabolism_enzyme"/>
</dbReference>
<evidence type="ECO:0000256" key="2">
    <source>
        <dbReference type="SAM" id="MobiDB-lite"/>
    </source>
</evidence>
<sequence>MAAAETEARFGMTGRACVVLALLALTACASKTPAPIVDRSSGSGAKPAQAAPLPAPAATAAAAPTPVAVNRVPADPRSPTYVVQRGDTLFKIALEMGQAWRDIAAWNNLDDPNRIEVGQTLRVLPPEGGSVAQTSPVRMGTVEPRAATSPTAPSAPAPAAVPATNGSGVASTPAAAVAAASPAPAATSSARPAAPEPAPAAGGEDEVAFAWPAKGVVVEAFNDVKNKGVDIAGKAGDPVFAAADGQVVYAGSGLRGYGNLIIVKHNATYLTAYAHNQALVVKEGQRVKKGQKIAEMGSSDADRVKLHFEIRRQGRPVDPAKLLPDKP</sequence>
<feature type="domain" description="LysM" evidence="3">
    <location>
        <begin position="79"/>
        <end position="123"/>
    </location>
</feature>
<dbReference type="RefSeq" id="WP_377302571.1">
    <property type="nucleotide sequence ID" value="NZ_CP180191.1"/>
</dbReference>
<dbReference type="Gene3D" id="2.70.70.10">
    <property type="entry name" value="Glucose Permease (Domain IIA)"/>
    <property type="match status" value="1"/>
</dbReference>
<dbReference type="CDD" id="cd12797">
    <property type="entry name" value="M23_peptidase"/>
    <property type="match status" value="1"/>
</dbReference>
<dbReference type="PROSITE" id="PS51782">
    <property type="entry name" value="LYSM"/>
    <property type="match status" value="1"/>
</dbReference>
<evidence type="ECO:0000256" key="1">
    <source>
        <dbReference type="ARBA" id="ARBA00038420"/>
    </source>
</evidence>
<reference evidence="5" key="1">
    <citation type="journal article" date="2019" name="Int. J. Syst. Evol. Microbiol.">
        <title>The Global Catalogue of Microorganisms (GCM) 10K type strain sequencing project: providing services to taxonomists for standard genome sequencing and annotation.</title>
        <authorList>
            <consortium name="The Broad Institute Genomics Platform"/>
            <consortium name="The Broad Institute Genome Sequencing Center for Infectious Disease"/>
            <person name="Wu L."/>
            <person name="Ma J."/>
        </authorList>
    </citation>
    <scope>NUCLEOTIDE SEQUENCE [LARGE SCALE GENOMIC DNA]</scope>
    <source>
        <strain evidence="5">KCTC 52168</strain>
    </source>
</reference>
<feature type="region of interest" description="Disordered" evidence="2">
    <location>
        <begin position="143"/>
        <end position="168"/>
    </location>
</feature>
<dbReference type="InterPro" id="IPR011055">
    <property type="entry name" value="Dup_hybrid_motif"/>
</dbReference>
<dbReference type="Proteomes" id="UP001595556">
    <property type="component" value="Unassembled WGS sequence"/>
</dbReference>
<name>A0ABV7H3Y3_9BURK</name>
<protein>
    <submittedName>
        <fullName evidence="4">Peptidoglycan DD-metalloendopeptidase family protein</fullName>
    </submittedName>
</protein>
<keyword evidence="5" id="KW-1185">Reference proteome</keyword>
<dbReference type="SMART" id="SM00257">
    <property type="entry name" value="LysM"/>
    <property type="match status" value="1"/>
</dbReference>
<proteinExistence type="inferred from homology"/>
<comment type="caution">
    <text evidence="4">The sequence shown here is derived from an EMBL/GenBank/DDBJ whole genome shotgun (WGS) entry which is preliminary data.</text>
</comment>
<dbReference type="InterPro" id="IPR036779">
    <property type="entry name" value="LysM_dom_sf"/>
</dbReference>
<dbReference type="PANTHER" id="PTHR21666">
    <property type="entry name" value="PEPTIDASE-RELATED"/>
    <property type="match status" value="1"/>
</dbReference>
<dbReference type="PANTHER" id="PTHR21666:SF263">
    <property type="entry name" value="MUREIN HYDROLASE ACTIVATOR NLPD"/>
    <property type="match status" value="1"/>
</dbReference>
<dbReference type="InterPro" id="IPR018392">
    <property type="entry name" value="LysM"/>
</dbReference>
<comment type="similarity">
    <text evidence="1">Belongs to the E.coli NlpD/Haemophilus LppB family.</text>
</comment>
<dbReference type="Pfam" id="PF01476">
    <property type="entry name" value="LysM"/>
    <property type="match status" value="1"/>
</dbReference>
<feature type="compositionally biased region" description="Low complexity" evidence="2">
    <location>
        <begin position="146"/>
        <end position="168"/>
    </location>
</feature>
<dbReference type="CDD" id="cd00118">
    <property type="entry name" value="LysM"/>
    <property type="match status" value="1"/>
</dbReference>
<dbReference type="EMBL" id="JBHRTI010000003">
    <property type="protein sequence ID" value="MFC3147175.1"/>
    <property type="molecule type" value="Genomic_DNA"/>
</dbReference>
<evidence type="ECO:0000259" key="3">
    <source>
        <dbReference type="PROSITE" id="PS51782"/>
    </source>
</evidence>
<evidence type="ECO:0000313" key="4">
    <source>
        <dbReference type="EMBL" id="MFC3147175.1"/>
    </source>
</evidence>
<accession>A0ABV7H3Y3</accession>
<dbReference type="SUPFAM" id="SSF51261">
    <property type="entry name" value="Duplicated hybrid motif"/>
    <property type="match status" value="1"/>
</dbReference>
<dbReference type="Pfam" id="PF01551">
    <property type="entry name" value="Peptidase_M23"/>
    <property type="match status" value="1"/>
</dbReference>
<dbReference type="InterPro" id="IPR016047">
    <property type="entry name" value="M23ase_b-sheet_dom"/>
</dbReference>
<evidence type="ECO:0000313" key="5">
    <source>
        <dbReference type="Proteomes" id="UP001595556"/>
    </source>
</evidence>
<dbReference type="Gene3D" id="3.10.350.10">
    <property type="entry name" value="LysM domain"/>
    <property type="match status" value="1"/>
</dbReference>
<gene>
    <name evidence="4" type="ORF">ACFOEN_05905</name>
</gene>